<evidence type="ECO:0000313" key="3">
    <source>
        <dbReference type="EMBL" id="CAL4804894.1"/>
    </source>
</evidence>
<dbReference type="InterPro" id="IPR001753">
    <property type="entry name" value="Enoyl-CoA_hydra/iso"/>
</dbReference>
<dbReference type="EMBL" id="CAMXCT030006644">
    <property type="protein sequence ID" value="CAL4804894.1"/>
    <property type="molecule type" value="Genomic_DNA"/>
</dbReference>
<dbReference type="OrthoDB" id="2018133at2759"/>
<evidence type="ECO:0000313" key="4">
    <source>
        <dbReference type="Proteomes" id="UP001152797"/>
    </source>
</evidence>
<name>A0A9P1GMI5_9DINO</name>
<dbReference type="EMBL" id="CAMXCT020006644">
    <property type="protein sequence ID" value="CAL1170957.1"/>
    <property type="molecule type" value="Genomic_DNA"/>
</dbReference>
<keyword evidence="4" id="KW-1185">Reference proteome</keyword>
<evidence type="ECO:0000256" key="1">
    <source>
        <dbReference type="ARBA" id="ARBA00005254"/>
    </source>
</evidence>
<dbReference type="Pfam" id="PF00378">
    <property type="entry name" value="ECH_1"/>
    <property type="match status" value="1"/>
</dbReference>
<dbReference type="NCBIfam" id="NF004840">
    <property type="entry name" value="PRK06190.1"/>
    <property type="match status" value="1"/>
</dbReference>
<dbReference type="SUPFAM" id="SSF52096">
    <property type="entry name" value="ClpP/crotonase"/>
    <property type="match status" value="1"/>
</dbReference>
<comment type="similarity">
    <text evidence="1">Belongs to the enoyl-CoA hydratase/isomerase family.</text>
</comment>
<reference evidence="2" key="1">
    <citation type="submission" date="2022-10" db="EMBL/GenBank/DDBJ databases">
        <authorList>
            <person name="Chen Y."/>
            <person name="Dougan E. K."/>
            <person name="Chan C."/>
            <person name="Rhodes N."/>
            <person name="Thang M."/>
        </authorList>
    </citation>
    <scope>NUCLEOTIDE SEQUENCE</scope>
</reference>
<dbReference type="EMBL" id="CAMXCT010006644">
    <property type="protein sequence ID" value="CAI4017582.1"/>
    <property type="molecule type" value="Genomic_DNA"/>
</dbReference>
<dbReference type="Proteomes" id="UP001152797">
    <property type="component" value="Unassembled WGS sequence"/>
</dbReference>
<reference evidence="3 4" key="2">
    <citation type="submission" date="2024-05" db="EMBL/GenBank/DDBJ databases">
        <authorList>
            <person name="Chen Y."/>
            <person name="Shah S."/>
            <person name="Dougan E. K."/>
            <person name="Thang M."/>
            <person name="Chan C."/>
        </authorList>
    </citation>
    <scope>NUCLEOTIDE SEQUENCE [LARGE SCALE GENOMIC DNA]</scope>
</reference>
<evidence type="ECO:0000313" key="2">
    <source>
        <dbReference type="EMBL" id="CAI4017582.1"/>
    </source>
</evidence>
<sequence length="632" mass="66574">MSQISHSTEADGAIHIVTLNRPDAQNALTMDMMNEIATLFHGLRDDKKVRAVILTGAGEKAFSAGVDLLKADGIFTSYFPTPLEKDPRVQIETFPWPVICAVNGFAITGGFELALACDILIASENASFADTHSKFGIAPAWGLSQKLARSLGPSRAKELHFSGRFIGAKEAMAWGLVNRVLPPQQLMPHCLDLAKEMSKMNPTMLRMMKQTVNDGYGMSFKDGCENEQNVAYKYYKEMGAELFEKMKAFIMSRSKGTCAVELVGVGLGSDAWDYDCDASTVMPDTGIHAAHAAAAAASCAVKGCAIDITDAQVSLARNESGSSVPNSDGSVVRWMKIGSFAVKVAASTGLKADEAKEVAAMAVIKGMLESLSTVDVNSLKHLEAGVAATGMSVEKALRLVAENGVDGAVRGCLTMGSAVESCGALAHHIVNASGLSQKEANSVGQQVAARVAAEHAVQNGASPDEVRTAAEKVQKPWHTNLAKERIASHAAAKAVAERAVHSSATARRIGLQVAQAAGRYISGHASVASAACAWEVAKMATRASIPGRALVKEALGAIPGERLAMCVASLEPCNMWARVMNCLMSRAAVAIKPHVTGLVKQVSEPLPEATGPVQLGCMERCAKMANSPQGEI</sequence>
<dbReference type="PANTHER" id="PTHR43802">
    <property type="entry name" value="ENOYL-COA HYDRATASE"/>
    <property type="match status" value="1"/>
</dbReference>
<gene>
    <name evidence="2" type="ORF">C1SCF055_LOCUS42217</name>
</gene>
<protein>
    <submittedName>
        <fullName evidence="2">Uncharacterized protein</fullName>
    </submittedName>
</protein>
<dbReference type="PANTHER" id="PTHR43802:SF1">
    <property type="entry name" value="IP11341P-RELATED"/>
    <property type="match status" value="1"/>
</dbReference>
<accession>A0A9P1GMI5</accession>
<dbReference type="InterPro" id="IPR029045">
    <property type="entry name" value="ClpP/crotonase-like_dom_sf"/>
</dbReference>
<comment type="caution">
    <text evidence="2">The sequence shown here is derived from an EMBL/GenBank/DDBJ whole genome shotgun (WGS) entry which is preliminary data.</text>
</comment>
<proteinExistence type="inferred from homology"/>
<dbReference type="Gene3D" id="3.90.226.10">
    <property type="entry name" value="2-enoyl-CoA Hydratase, Chain A, domain 1"/>
    <property type="match status" value="1"/>
</dbReference>
<organism evidence="2">
    <name type="scientific">Cladocopium goreaui</name>
    <dbReference type="NCBI Taxonomy" id="2562237"/>
    <lineage>
        <taxon>Eukaryota</taxon>
        <taxon>Sar</taxon>
        <taxon>Alveolata</taxon>
        <taxon>Dinophyceae</taxon>
        <taxon>Suessiales</taxon>
        <taxon>Symbiodiniaceae</taxon>
        <taxon>Cladocopium</taxon>
    </lineage>
</organism>
<dbReference type="CDD" id="cd06558">
    <property type="entry name" value="crotonase-like"/>
    <property type="match status" value="1"/>
</dbReference>
<dbReference type="AlphaFoldDB" id="A0A9P1GMI5"/>